<dbReference type="Pfam" id="PF07030">
    <property type="entry name" value="Phage_Mu_Gp36"/>
    <property type="match status" value="1"/>
</dbReference>
<reference evidence="1 2" key="1">
    <citation type="submission" date="2015-11" db="EMBL/GenBank/DDBJ databases">
        <authorList>
            <person name="Lin W."/>
        </authorList>
    </citation>
    <scope>NUCLEOTIDE SEQUENCE [LARGE SCALE GENOMIC DNA]</scope>
    <source>
        <strain evidence="1 2">HCH-1</strain>
    </source>
</reference>
<dbReference type="EMBL" id="LNQR01000123">
    <property type="protein sequence ID" value="KWT77361.1"/>
    <property type="molecule type" value="Genomic_DNA"/>
</dbReference>
<accession>A0ABR5SD19</accession>
<proteinExistence type="predicted"/>
<protein>
    <submittedName>
        <fullName evidence="1">Mu-like prophage protein gp36</fullName>
    </submittedName>
</protein>
<comment type="caution">
    <text evidence="1">The sequence shown here is derived from an EMBL/GenBank/DDBJ whole genome shotgun (WGS) entry which is preliminary data.</text>
</comment>
<gene>
    <name evidence="1" type="ORF">ASN18_3056</name>
</gene>
<sequence length="93" mass="10478">MRGRYAVPLSPTPGLIRGISVDITVFKLYERRFVTEIPESIQRRYDNAIRQLREIRSGTISLDIDIPAADTGYYAGNKTSSDREFSKAVLNGL</sequence>
<evidence type="ECO:0000313" key="2">
    <source>
        <dbReference type="Proteomes" id="UP000060487"/>
    </source>
</evidence>
<organism evidence="1 2">
    <name type="scientific">Candidatus Magnetominusculus xianensis</name>
    <dbReference type="NCBI Taxonomy" id="1748249"/>
    <lineage>
        <taxon>Bacteria</taxon>
        <taxon>Pseudomonadati</taxon>
        <taxon>Nitrospirota</taxon>
        <taxon>Nitrospiria</taxon>
        <taxon>Nitrospirales</taxon>
        <taxon>Nitrospiraceae</taxon>
        <taxon>Candidatus Magnetominusculus</taxon>
    </lineage>
</organism>
<name>A0ABR5SD19_9BACT</name>
<dbReference type="InterPro" id="IPR009752">
    <property type="entry name" value="Phage_Mu_GpJ"/>
</dbReference>
<evidence type="ECO:0000313" key="1">
    <source>
        <dbReference type="EMBL" id="KWT77361.1"/>
    </source>
</evidence>
<keyword evidence="2" id="KW-1185">Reference proteome</keyword>
<dbReference type="Proteomes" id="UP000060487">
    <property type="component" value="Unassembled WGS sequence"/>
</dbReference>